<reference evidence="2 3" key="1">
    <citation type="submission" date="2014-11" db="EMBL/GenBank/DDBJ databases">
        <authorList>
            <person name="Wibberg Daniel"/>
        </authorList>
    </citation>
    <scope>NUCLEOTIDE SEQUENCE [LARGE SCALE GENOMIC DNA]</scope>
    <source>
        <strain evidence="2">Rhizoctonia solani AG1-IB 7/3/14</strain>
    </source>
</reference>
<keyword evidence="3" id="KW-1185">Reference proteome</keyword>
<dbReference type="AlphaFoldDB" id="A0A0B7FIM6"/>
<feature type="domain" description="BTB" evidence="1">
    <location>
        <begin position="2"/>
        <end position="77"/>
    </location>
</feature>
<dbReference type="CDD" id="cd18186">
    <property type="entry name" value="BTB_POZ_ZBTB_KLHL-like"/>
    <property type="match status" value="1"/>
</dbReference>
<dbReference type="Gene3D" id="3.30.710.10">
    <property type="entry name" value="Potassium Channel Kv1.1, Chain A"/>
    <property type="match status" value="1"/>
</dbReference>
<evidence type="ECO:0000313" key="3">
    <source>
        <dbReference type="Proteomes" id="UP000059188"/>
    </source>
</evidence>
<sequence>MLSVASPVFEDMFTVCSSQSGQIIPMAETSEMLGLMLRFIYPKRSPVIASFEVLEKAFHVADKYQLEDMHQQLRQRLSLADSPVSVFRNPLGALRIASYLGFQDEVDLAISVSQNQYQLNTIECLLEVAENTPSSIPWIKLIATPLIRNEIISDVLLNFHEAPMRLSGSSCANALCELCSESHHYGSHNSPPEWQARWARGVLQELKKRPMNEWERYFGIAYLYEAVSQHGMPIRTPRGDCTCVEKVKFYEYEFLGWSSHVLRSLRSRLECLKKLEALHQ</sequence>
<organism evidence="2 3">
    <name type="scientific">Thanatephorus cucumeris (strain AG1-IB / isolate 7/3/14)</name>
    <name type="common">Lettuce bottom rot fungus</name>
    <name type="synonym">Rhizoctonia solani</name>
    <dbReference type="NCBI Taxonomy" id="1108050"/>
    <lineage>
        <taxon>Eukaryota</taxon>
        <taxon>Fungi</taxon>
        <taxon>Dikarya</taxon>
        <taxon>Basidiomycota</taxon>
        <taxon>Agaricomycotina</taxon>
        <taxon>Agaricomycetes</taxon>
        <taxon>Cantharellales</taxon>
        <taxon>Ceratobasidiaceae</taxon>
        <taxon>Rhizoctonia</taxon>
        <taxon>Rhizoctonia solani AG-1</taxon>
    </lineage>
</organism>
<dbReference type="STRING" id="1108050.A0A0B7FIM6"/>
<accession>A0A0B7FIM6</accession>
<dbReference type="EMBL" id="LN679101">
    <property type="protein sequence ID" value="CEL56002.1"/>
    <property type="molecule type" value="Genomic_DNA"/>
</dbReference>
<dbReference type="Pfam" id="PF00651">
    <property type="entry name" value="BTB"/>
    <property type="match status" value="1"/>
</dbReference>
<evidence type="ECO:0000259" key="1">
    <source>
        <dbReference type="Pfam" id="PF00651"/>
    </source>
</evidence>
<dbReference type="InterPro" id="IPR011333">
    <property type="entry name" value="SKP1/BTB/POZ_sf"/>
</dbReference>
<protein>
    <recommendedName>
        <fullName evidence="1">BTB domain-containing protein</fullName>
    </recommendedName>
</protein>
<dbReference type="Proteomes" id="UP000059188">
    <property type="component" value="Unassembled WGS sequence"/>
</dbReference>
<name>A0A0B7FIM6_THACB</name>
<dbReference type="OrthoDB" id="6359816at2759"/>
<proteinExistence type="predicted"/>
<dbReference type="InterPro" id="IPR000210">
    <property type="entry name" value="BTB/POZ_dom"/>
</dbReference>
<dbReference type="SUPFAM" id="SSF54695">
    <property type="entry name" value="POZ domain"/>
    <property type="match status" value="1"/>
</dbReference>
<evidence type="ECO:0000313" key="2">
    <source>
        <dbReference type="EMBL" id="CEL56002.1"/>
    </source>
</evidence>
<gene>
    <name evidence="2" type="ORF">RSOLAG1IB_02016</name>
</gene>